<keyword evidence="4 6" id="KW-0472">Membrane</keyword>
<evidence type="ECO:0000256" key="3">
    <source>
        <dbReference type="ARBA" id="ARBA00022989"/>
    </source>
</evidence>
<sequence>MTELNSASNLLFNTFVYIRFNKLGHGSLRLGNSHCAFVPLELSLKEKLKVMIAFSFGLLACFASFVRLGMSHIFNSSPEASYNTAAIGKWSAMEIDISIICSCLILFPAILRHHLPTTWR</sequence>
<keyword evidence="2 6" id="KW-0812">Transmembrane</keyword>
<gene>
    <name evidence="8" type="ORF">DM02DRAFT_655930</name>
</gene>
<evidence type="ECO:0000256" key="5">
    <source>
        <dbReference type="ARBA" id="ARBA00038359"/>
    </source>
</evidence>
<feature type="transmembrane region" description="Helical" evidence="6">
    <location>
        <begin position="50"/>
        <end position="70"/>
    </location>
</feature>
<dbReference type="PANTHER" id="PTHR33048:SF47">
    <property type="entry name" value="INTEGRAL MEMBRANE PROTEIN-RELATED"/>
    <property type="match status" value="1"/>
</dbReference>
<dbReference type="GO" id="GO:0016020">
    <property type="term" value="C:membrane"/>
    <property type="evidence" value="ECO:0007669"/>
    <property type="project" value="UniProtKB-SubCell"/>
</dbReference>
<dbReference type="Proteomes" id="UP000244855">
    <property type="component" value="Unassembled WGS sequence"/>
</dbReference>
<comment type="subcellular location">
    <subcellularLocation>
        <location evidence="1">Membrane</location>
        <topology evidence="1">Multi-pass membrane protein</topology>
    </subcellularLocation>
</comment>
<keyword evidence="3 6" id="KW-1133">Transmembrane helix</keyword>
<reference evidence="8 9" key="1">
    <citation type="journal article" date="2018" name="Sci. Rep.">
        <title>Comparative genomics provides insights into the lifestyle and reveals functional heterogeneity of dark septate endophytic fungi.</title>
        <authorList>
            <person name="Knapp D.G."/>
            <person name="Nemeth J.B."/>
            <person name="Barry K."/>
            <person name="Hainaut M."/>
            <person name="Henrissat B."/>
            <person name="Johnson J."/>
            <person name="Kuo A."/>
            <person name="Lim J.H.P."/>
            <person name="Lipzen A."/>
            <person name="Nolan M."/>
            <person name="Ohm R.A."/>
            <person name="Tamas L."/>
            <person name="Grigoriev I.V."/>
            <person name="Spatafora J.W."/>
            <person name="Nagy L.G."/>
            <person name="Kovacs G.M."/>
        </authorList>
    </citation>
    <scope>NUCLEOTIDE SEQUENCE [LARGE SCALE GENOMIC DNA]</scope>
    <source>
        <strain evidence="8 9">DSE2036</strain>
    </source>
</reference>
<evidence type="ECO:0000256" key="1">
    <source>
        <dbReference type="ARBA" id="ARBA00004141"/>
    </source>
</evidence>
<keyword evidence="9" id="KW-1185">Reference proteome</keyword>
<name>A0A2V1DPQ6_9PLEO</name>
<evidence type="ECO:0000256" key="2">
    <source>
        <dbReference type="ARBA" id="ARBA00022692"/>
    </source>
</evidence>
<dbReference type="EMBL" id="KZ805383">
    <property type="protein sequence ID" value="PVH99861.1"/>
    <property type="molecule type" value="Genomic_DNA"/>
</dbReference>
<evidence type="ECO:0000313" key="8">
    <source>
        <dbReference type="EMBL" id="PVH99861.1"/>
    </source>
</evidence>
<comment type="similarity">
    <text evidence="5">Belongs to the SAT4 family.</text>
</comment>
<dbReference type="InterPro" id="IPR052337">
    <property type="entry name" value="SAT4-like"/>
</dbReference>
<evidence type="ECO:0000256" key="6">
    <source>
        <dbReference type="SAM" id="Phobius"/>
    </source>
</evidence>
<accession>A0A2V1DPQ6</accession>
<protein>
    <recommendedName>
        <fullName evidence="7">Rhodopsin domain-containing protein</fullName>
    </recommendedName>
</protein>
<dbReference type="STRING" id="97972.A0A2V1DPQ6"/>
<dbReference type="AlphaFoldDB" id="A0A2V1DPQ6"/>
<dbReference type="Pfam" id="PF20684">
    <property type="entry name" value="Fung_rhodopsin"/>
    <property type="match status" value="1"/>
</dbReference>
<proteinExistence type="inferred from homology"/>
<dbReference type="OrthoDB" id="444631at2759"/>
<evidence type="ECO:0000313" key="9">
    <source>
        <dbReference type="Proteomes" id="UP000244855"/>
    </source>
</evidence>
<dbReference type="InterPro" id="IPR049326">
    <property type="entry name" value="Rhodopsin_dom_fungi"/>
</dbReference>
<feature type="domain" description="Rhodopsin" evidence="7">
    <location>
        <begin position="38"/>
        <end position="111"/>
    </location>
</feature>
<dbReference type="PANTHER" id="PTHR33048">
    <property type="entry name" value="PTH11-LIKE INTEGRAL MEMBRANE PROTEIN (AFU_ORTHOLOGUE AFUA_5G11245)"/>
    <property type="match status" value="1"/>
</dbReference>
<evidence type="ECO:0000259" key="7">
    <source>
        <dbReference type="Pfam" id="PF20684"/>
    </source>
</evidence>
<feature type="transmembrane region" description="Helical" evidence="6">
    <location>
        <begin position="90"/>
        <end position="111"/>
    </location>
</feature>
<evidence type="ECO:0000256" key="4">
    <source>
        <dbReference type="ARBA" id="ARBA00023136"/>
    </source>
</evidence>
<organism evidence="8 9">
    <name type="scientific">Periconia macrospinosa</name>
    <dbReference type="NCBI Taxonomy" id="97972"/>
    <lineage>
        <taxon>Eukaryota</taxon>
        <taxon>Fungi</taxon>
        <taxon>Dikarya</taxon>
        <taxon>Ascomycota</taxon>
        <taxon>Pezizomycotina</taxon>
        <taxon>Dothideomycetes</taxon>
        <taxon>Pleosporomycetidae</taxon>
        <taxon>Pleosporales</taxon>
        <taxon>Massarineae</taxon>
        <taxon>Periconiaceae</taxon>
        <taxon>Periconia</taxon>
    </lineage>
</organism>